<evidence type="ECO:0008006" key="3">
    <source>
        <dbReference type="Google" id="ProtNLM"/>
    </source>
</evidence>
<sequence length="304" mass="34983">MEPNSILPNLLDVPISFFEYDQQRNHFANTPSQQTTLRRIVSTRFYRHTIEAIRSETDLARQEQSKKQLPAITPVALLYHRRRDTTFAQKIKQQWPMLMGDIDRKDNPGVDMAELKIHLARLPYVLLCAYSVRGGLWFVVRLPEDQTPEKLAAHFRYLQRVFRERFGIVLDATKGGNPTDLRFVSYDADPYTNENATVMKGIYTPVSKTTFRTFPDRSMKPIDQNELLARLVRNPQNATEGQRHETLLKAAILAGGYVAVGMIDEQNAIYALEIVASEWPNFSKSQETIRDGIRFGLARPIHYT</sequence>
<dbReference type="Proteomes" id="UP000441754">
    <property type="component" value="Unassembled WGS sequence"/>
</dbReference>
<gene>
    <name evidence="1" type="ORF">GJJ30_18860</name>
</gene>
<evidence type="ECO:0000313" key="1">
    <source>
        <dbReference type="EMBL" id="MRS63369.1"/>
    </source>
</evidence>
<evidence type="ECO:0000313" key="2">
    <source>
        <dbReference type="Proteomes" id="UP000441754"/>
    </source>
</evidence>
<comment type="caution">
    <text evidence="1">The sequence shown here is derived from an EMBL/GenBank/DDBJ whole genome shotgun (WGS) entry which is preliminary data.</text>
</comment>
<dbReference type="RefSeq" id="WP_154176742.1">
    <property type="nucleotide sequence ID" value="NZ_WJXZ01000012.1"/>
</dbReference>
<name>A0A7K0ENK5_9BACT</name>
<protein>
    <recommendedName>
        <fullName evidence="3">Virulence-protein E N-terminal domain-containing protein</fullName>
    </recommendedName>
</protein>
<keyword evidence="2" id="KW-1185">Reference proteome</keyword>
<proteinExistence type="predicted"/>
<organism evidence="1 2">
    <name type="scientific">Larkinella terrae</name>
    <dbReference type="NCBI Taxonomy" id="2025311"/>
    <lineage>
        <taxon>Bacteria</taxon>
        <taxon>Pseudomonadati</taxon>
        <taxon>Bacteroidota</taxon>
        <taxon>Cytophagia</taxon>
        <taxon>Cytophagales</taxon>
        <taxon>Spirosomataceae</taxon>
        <taxon>Larkinella</taxon>
    </lineage>
</organism>
<reference evidence="1 2" key="1">
    <citation type="journal article" date="2018" name="Antonie Van Leeuwenhoek">
        <title>Larkinella terrae sp. nov., isolated from soil on Jeju Island, South Korea.</title>
        <authorList>
            <person name="Ten L.N."/>
            <person name="Jeon J."/>
            <person name="Park S.J."/>
            <person name="Park S."/>
            <person name="Lee S.Y."/>
            <person name="Kim M.K."/>
            <person name="Jung H.Y."/>
        </authorList>
    </citation>
    <scope>NUCLEOTIDE SEQUENCE [LARGE SCALE GENOMIC DNA]</scope>
    <source>
        <strain evidence="1 2">KCTC 52001</strain>
    </source>
</reference>
<dbReference type="EMBL" id="WJXZ01000012">
    <property type="protein sequence ID" value="MRS63369.1"/>
    <property type="molecule type" value="Genomic_DNA"/>
</dbReference>
<dbReference type="OrthoDB" id="938102at2"/>
<dbReference type="AlphaFoldDB" id="A0A7K0ENK5"/>
<accession>A0A7K0ENK5</accession>